<keyword evidence="8" id="KW-1185">Reference proteome</keyword>
<keyword evidence="3" id="KW-0732">Signal</keyword>
<dbReference type="Gene3D" id="2.40.160.50">
    <property type="entry name" value="membrane protein fhac: a member of the omp85/tpsb transporter family"/>
    <property type="match status" value="1"/>
</dbReference>
<dbReference type="InterPro" id="IPR000184">
    <property type="entry name" value="Bac_surfAg_D15"/>
</dbReference>
<evidence type="ECO:0000256" key="5">
    <source>
        <dbReference type="ARBA" id="ARBA00023237"/>
    </source>
</evidence>
<feature type="domain" description="Bacterial surface antigen (D15)" evidence="6">
    <location>
        <begin position="397"/>
        <end position="698"/>
    </location>
</feature>
<accession>A0ABZ1C7L5</accession>
<dbReference type="InterPro" id="IPR039910">
    <property type="entry name" value="D15-like"/>
</dbReference>
<dbReference type="Pfam" id="PF01103">
    <property type="entry name" value="Omp85"/>
    <property type="match status" value="1"/>
</dbReference>
<name>A0ABZ1C7L5_9BACT</name>
<comment type="subcellular location">
    <subcellularLocation>
        <location evidence="1">Membrane</location>
    </subcellularLocation>
</comment>
<dbReference type="RefSeq" id="WP_221030139.1">
    <property type="nucleotide sequence ID" value="NZ_CP139781.1"/>
</dbReference>
<gene>
    <name evidence="7" type="ORF">K1X11_023065</name>
</gene>
<reference evidence="7 8" key="2">
    <citation type="submission" date="2023-12" db="EMBL/GenBank/DDBJ databases">
        <title>Description of an unclassified Opitutus bacterium of Verrucomicrobiota.</title>
        <authorList>
            <person name="Zhang D.-F."/>
        </authorList>
    </citation>
    <scope>NUCLEOTIDE SEQUENCE [LARGE SCALE GENOMIC DNA]</scope>
    <source>
        <strain evidence="7 8">WL0086</strain>
    </source>
</reference>
<evidence type="ECO:0000313" key="8">
    <source>
        <dbReference type="Proteomes" id="UP000738431"/>
    </source>
</evidence>
<dbReference type="PANTHER" id="PTHR12815:SF47">
    <property type="entry name" value="TRANSLOCATION AND ASSEMBLY MODULE SUBUNIT TAMA"/>
    <property type="match status" value="1"/>
</dbReference>
<proteinExistence type="predicted"/>
<evidence type="ECO:0000256" key="3">
    <source>
        <dbReference type="ARBA" id="ARBA00022729"/>
    </source>
</evidence>
<dbReference type="Gene3D" id="3.10.20.310">
    <property type="entry name" value="membrane protein fhac"/>
    <property type="match status" value="2"/>
</dbReference>
<sequence length="698" mass="76827">MSAWWRRGLGALIALGALGVGRVVAEPELNVSGAGWLESNKIERSVRSLSQVETRSTLDANAIEDAVFFTLSAVAANGYLRAEVDATIERPSGEVLKHHFDYRFAELLPRPLEAVRLDLEVIQGVRYHFGEVTTEGGEAVLSSERAHELLVPSGGLLNLRSDRMFTPARLRQGLDQIEVWLAARGYADARARAVSEERNHETGEVTVRVEIAPGRQWYVTSVDTDAAPAGVDVPDLPVAADQIWTSGWQQDEVEKVRQAYFEAGYVDVRLRAEREGEVADDGTMGAAVHIGVEPGTQVIAAPVQFAGDVVVADSVLRRRVEVTAGEPLNPSDVEATRRRLGRLRALAGVDVRYESAADGQRSPVFVLEEREPWESSLLLGYGSYEQVRGGVELRGFNLLRRSHQLRLEAVGSLKSLRGDMVYTVPDLFGETVDAKLRLFGLDREELSFQRQEYGAVASVTRRDLAWIKADFTAAYTYQDLRSRESELGTRAMDVVDTTSASLTLGLSHDGRDNPLVPHEGLRWFAQIEAADPVLGGESGFQRLEAGLSWHRPLGDTNWLHVGLTHGTVLTLGQDSDRWLPANKRFFPGGENSLRGMTTGEASPRNGAGEFVGAKSFTLLNVEFEQALTRRISAVLFYDALGETARIQDGLWDVQLHSVGLGLRYQTLIGPVRLEYGHNLTPRPLDPDGTLHFSIGFPF</sequence>
<protein>
    <submittedName>
        <fullName evidence="7">BamA/TamA family outer membrane protein</fullName>
    </submittedName>
</protein>
<dbReference type="PANTHER" id="PTHR12815">
    <property type="entry name" value="SORTING AND ASSEMBLY MACHINERY SAMM50 PROTEIN FAMILY MEMBER"/>
    <property type="match status" value="1"/>
</dbReference>
<keyword evidence="2" id="KW-0812">Transmembrane</keyword>
<evidence type="ECO:0000259" key="6">
    <source>
        <dbReference type="Pfam" id="PF01103"/>
    </source>
</evidence>
<organism evidence="7 8">
    <name type="scientific">Actomonas aquatica</name>
    <dbReference type="NCBI Taxonomy" id="2866162"/>
    <lineage>
        <taxon>Bacteria</taxon>
        <taxon>Pseudomonadati</taxon>
        <taxon>Verrucomicrobiota</taxon>
        <taxon>Opitutia</taxon>
        <taxon>Opitutales</taxon>
        <taxon>Opitutaceae</taxon>
        <taxon>Actomonas</taxon>
    </lineage>
</organism>
<dbReference type="Proteomes" id="UP000738431">
    <property type="component" value="Chromosome"/>
</dbReference>
<keyword evidence="5" id="KW-0998">Cell outer membrane</keyword>
<dbReference type="EMBL" id="CP139781">
    <property type="protein sequence ID" value="WRQ87702.1"/>
    <property type="molecule type" value="Genomic_DNA"/>
</dbReference>
<reference evidence="7 8" key="1">
    <citation type="submission" date="2021-08" db="EMBL/GenBank/DDBJ databases">
        <authorList>
            <person name="Zhang D."/>
            <person name="Zhang A."/>
            <person name="Wang L."/>
        </authorList>
    </citation>
    <scope>NUCLEOTIDE SEQUENCE [LARGE SCALE GENOMIC DNA]</scope>
    <source>
        <strain evidence="7 8">WL0086</strain>
    </source>
</reference>
<evidence type="ECO:0000313" key="7">
    <source>
        <dbReference type="EMBL" id="WRQ87702.1"/>
    </source>
</evidence>
<evidence type="ECO:0000256" key="2">
    <source>
        <dbReference type="ARBA" id="ARBA00022692"/>
    </source>
</evidence>
<evidence type="ECO:0000256" key="1">
    <source>
        <dbReference type="ARBA" id="ARBA00004370"/>
    </source>
</evidence>
<evidence type="ECO:0000256" key="4">
    <source>
        <dbReference type="ARBA" id="ARBA00023136"/>
    </source>
</evidence>
<keyword evidence="4" id="KW-0472">Membrane</keyword>